<reference evidence="2" key="1">
    <citation type="submission" date="2017-01" db="EMBL/GenBank/DDBJ databases">
        <authorList>
            <person name="Varghese N."/>
            <person name="Submissions S."/>
        </authorList>
    </citation>
    <scope>NUCLEOTIDE SEQUENCE [LARGE SCALE GENOMIC DNA]</scope>
    <source>
        <strain evidence="2">DSM 45196</strain>
    </source>
</reference>
<dbReference type="RefSeq" id="WP_076524575.1">
    <property type="nucleotide sequence ID" value="NZ_CP048103.1"/>
</dbReference>
<evidence type="ECO:0008006" key="3">
    <source>
        <dbReference type="Google" id="ProtNLM"/>
    </source>
</evidence>
<dbReference type="AlphaFoldDB" id="A0A1N7LMZ0"/>
<dbReference type="InterPro" id="IPR024992">
    <property type="entry name" value="DUF3891"/>
</dbReference>
<sequence length="230" mass="27324">MILREREDRFILIRQHDHGRVAGDFADHWREPVDRSTGIGIRFHDVGWEALDREVRWNPATGKPYSFEDYPLEEKLPSYTAGVDRVEAKDSFAGCICSMHFVSFFTDPKEPEAIRFVEWEKQRQQRLITAMGRGEREKLNESLRLLKLCDDLSLFLCLNEPGQKEHPWYRDGFRWGNELLQPVWEARDRLRIDPSPFRCSFEVTIPYRAVARDRQPLEQGTYRIRILNRE</sequence>
<protein>
    <recommendedName>
        <fullName evidence="3">DUF3891 family protein</fullName>
    </recommendedName>
</protein>
<proteinExistence type="predicted"/>
<accession>A0A1N7LMZ0</accession>
<gene>
    <name evidence="1" type="ORF">SAMN05421790_104280</name>
</gene>
<name>A0A1N7LMZ0_9BACL</name>
<dbReference type="Pfam" id="PF13030">
    <property type="entry name" value="DUF3891"/>
    <property type="match status" value="1"/>
</dbReference>
<evidence type="ECO:0000313" key="1">
    <source>
        <dbReference type="EMBL" id="SIS75208.1"/>
    </source>
</evidence>
<keyword evidence="2" id="KW-1185">Reference proteome</keyword>
<dbReference type="EMBL" id="FTOD01000004">
    <property type="protein sequence ID" value="SIS75208.1"/>
    <property type="molecule type" value="Genomic_DNA"/>
</dbReference>
<evidence type="ECO:0000313" key="2">
    <source>
        <dbReference type="Proteomes" id="UP000186795"/>
    </source>
</evidence>
<dbReference type="Proteomes" id="UP000186795">
    <property type="component" value="Unassembled WGS sequence"/>
</dbReference>
<organism evidence="1 2">
    <name type="scientific">Kroppenstedtia eburnea</name>
    <dbReference type="NCBI Taxonomy" id="714067"/>
    <lineage>
        <taxon>Bacteria</taxon>
        <taxon>Bacillati</taxon>
        <taxon>Bacillota</taxon>
        <taxon>Bacilli</taxon>
        <taxon>Bacillales</taxon>
        <taxon>Thermoactinomycetaceae</taxon>
        <taxon>Kroppenstedtia</taxon>
    </lineage>
</organism>
<dbReference type="OrthoDB" id="190426at2"/>